<accession>A0A5B7GKT1</accession>
<name>A0A5B7GKT1_PORTR</name>
<reference evidence="2 3" key="1">
    <citation type="submission" date="2019-05" db="EMBL/GenBank/DDBJ databases">
        <title>Another draft genome of Portunus trituberculatus and its Hox gene families provides insights of decapod evolution.</title>
        <authorList>
            <person name="Jeong J.-H."/>
            <person name="Song I."/>
            <person name="Kim S."/>
            <person name="Choi T."/>
            <person name="Kim D."/>
            <person name="Ryu S."/>
            <person name="Kim W."/>
        </authorList>
    </citation>
    <scope>NUCLEOTIDE SEQUENCE [LARGE SCALE GENOMIC DNA]</scope>
    <source>
        <tissue evidence="2">Muscle</tissue>
    </source>
</reference>
<comment type="caution">
    <text evidence="2">The sequence shown here is derived from an EMBL/GenBank/DDBJ whole genome shotgun (WGS) entry which is preliminary data.</text>
</comment>
<organism evidence="2 3">
    <name type="scientific">Portunus trituberculatus</name>
    <name type="common">Swimming crab</name>
    <name type="synonym">Neptunus trituberculatus</name>
    <dbReference type="NCBI Taxonomy" id="210409"/>
    <lineage>
        <taxon>Eukaryota</taxon>
        <taxon>Metazoa</taxon>
        <taxon>Ecdysozoa</taxon>
        <taxon>Arthropoda</taxon>
        <taxon>Crustacea</taxon>
        <taxon>Multicrustacea</taxon>
        <taxon>Malacostraca</taxon>
        <taxon>Eumalacostraca</taxon>
        <taxon>Eucarida</taxon>
        <taxon>Decapoda</taxon>
        <taxon>Pleocyemata</taxon>
        <taxon>Brachyura</taxon>
        <taxon>Eubrachyura</taxon>
        <taxon>Portunoidea</taxon>
        <taxon>Portunidae</taxon>
        <taxon>Portuninae</taxon>
        <taxon>Portunus</taxon>
    </lineage>
</organism>
<dbReference type="AlphaFoldDB" id="A0A5B7GKT1"/>
<dbReference type="Proteomes" id="UP000324222">
    <property type="component" value="Unassembled WGS sequence"/>
</dbReference>
<keyword evidence="3" id="KW-1185">Reference proteome</keyword>
<proteinExistence type="predicted"/>
<evidence type="ECO:0000256" key="1">
    <source>
        <dbReference type="SAM" id="Phobius"/>
    </source>
</evidence>
<dbReference type="EMBL" id="VSRR010014503">
    <property type="protein sequence ID" value="MPC57094.1"/>
    <property type="molecule type" value="Genomic_DNA"/>
</dbReference>
<keyword evidence="1" id="KW-0812">Transmembrane</keyword>
<evidence type="ECO:0000313" key="3">
    <source>
        <dbReference type="Proteomes" id="UP000324222"/>
    </source>
</evidence>
<protein>
    <submittedName>
        <fullName evidence="2">Uncharacterized protein</fullName>
    </submittedName>
</protein>
<sequence length="86" mass="9595">MVCVSLPEHVFPRSRLSAVMQPPDSPHRTFRVGGVICCWMLVVLLSGSPVGCLLRLRQSAPLSSQQMAWSMSSLREQAPHMDILFM</sequence>
<keyword evidence="1" id="KW-0472">Membrane</keyword>
<evidence type="ECO:0000313" key="2">
    <source>
        <dbReference type="EMBL" id="MPC57094.1"/>
    </source>
</evidence>
<gene>
    <name evidence="2" type="ORF">E2C01_051070</name>
</gene>
<keyword evidence="1" id="KW-1133">Transmembrane helix</keyword>
<feature type="transmembrane region" description="Helical" evidence="1">
    <location>
        <begin position="30"/>
        <end position="54"/>
    </location>
</feature>